<organism evidence="1 2">
    <name type="scientific">Acer yangbiense</name>
    <dbReference type="NCBI Taxonomy" id="1000413"/>
    <lineage>
        <taxon>Eukaryota</taxon>
        <taxon>Viridiplantae</taxon>
        <taxon>Streptophyta</taxon>
        <taxon>Embryophyta</taxon>
        <taxon>Tracheophyta</taxon>
        <taxon>Spermatophyta</taxon>
        <taxon>Magnoliopsida</taxon>
        <taxon>eudicotyledons</taxon>
        <taxon>Gunneridae</taxon>
        <taxon>Pentapetalae</taxon>
        <taxon>rosids</taxon>
        <taxon>malvids</taxon>
        <taxon>Sapindales</taxon>
        <taxon>Sapindaceae</taxon>
        <taxon>Hippocastanoideae</taxon>
        <taxon>Acereae</taxon>
        <taxon>Acer</taxon>
    </lineage>
</organism>
<dbReference type="EMBL" id="VAHF01000008">
    <property type="protein sequence ID" value="TXG57234.1"/>
    <property type="molecule type" value="Genomic_DNA"/>
</dbReference>
<evidence type="ECO:0008006" key="3">
    <source>
        <dbReference type="Google" id="ProtNLM"/>
    </source>
</evidence>
<reference evidence="2" key="1">
    <citation type="journal article" date="2019" name="Gigascience">
        <title>De novo genome assembly of the endangered Acer yangbiense, a plant species with extremely small populations endemic to Yunnan Province, China.</title>
        <authorList>
            <person name="Yang J."/>
            <person name="Wariss H.M."/>
            <person name="Tao L."/>
            <person name="Zhang R."/>
            <person name="Yun Q."/>
            <person name="Hollingsworth P."/>
            <person name="Dao Z."/>
            <person name="Luo G."/>
            <person name="Guo H."/>
            <person name="Ma Y."/>
            <person name="Sun W."/>
        </authorList>
    </citation>
    <scope>NUCLEOTIDE SEQUENCE [LARGE SCALE GENOMIC DNA]</scope>
    <source>
        <strain evidence="2">cv. Malutang</strain>
    </source>
</reference>
<dbReference type="PANTHER" id="PTHR33710:SF79">
    <property type="entry name" value="OS06G0205337 PROTEIN"/>
    <property type="match status" value="1"/>
</dbReference>
<dbReference type="OrthoDB" id="1113909at2759"/>
<gene>
    <name evidence="1" type="ORF">EZV62_018547</name>
</gene>
<protein>
    <recommendedName>
        <fullName evidence="3">Endonuclease/exonuclease/phosphatase domain-containing protein</fullName>
    </recommendedName>
</protein>
<dbReference type="InterPro" id="IPR036691">
    <property type="entry name" value="Endo/exonu/phosph_ase_sf"/>
</dbReference>
<comment type="caution">
    <text evidence="1">The sequence shown here is derived from an EMBL/GenBank/DDBJ whole genome shotgun (WGS) entry which is preliminary data.</text>
</comment>
<name>A0A5C7HK26_9ROSI</name>
<dbReference type="Proteomes" id="UP000323000">
    <property type="component" value="Chromosome 8"/>
</dbReference>
<dbReference type="AlphaFoldDB" id="A0A5C7HK26"/>
<keyword evidence="2" id="KW-1185">Reference proteome</keyword>
<dbReference type="Gene3D" id="3.60.10.10">
    <property type="entry name" value="Endonuclease/exonuclease/phosphatase"/>
    <property type="match status" value="1"/>
</dbReference>
<accession>A0A5C7HK26</accession>
<dbReference type="SUPFAM" id="SSF56219">
    <property type="entry name" value="DNase I-like"/>
    <property type="match status" value="1"/>
</dbReference>
<evidence type="ECO:0000313" key="2">
    <source>
        <dbReference type="Proteomes" id="UP000323000"/>
    </source>
</evidence>
<dbReference type="PANTHER" id="PTHR33710">
    <property type="entry name" value="BNAC02G09200D PROTEIN"/>
    <property type="match status" value="1"/>
</dbReference>
<sequence>MDAQEIARLCELLSLAEEDGAIHYPNSNPTNVIVPISKQKILNENGYCGEDIDIMGVRSPSVKSGTVVENEPLKTKLNGSRLGKIKDLLGFVGGISVDSIGNSGGLMLLWKDCITVTVLSYSVGHIDTRIQLDDGFRWREVDDLPWIVWGDFNDLLSITEKEGGSNKSVSEMLAFKQAVEDYDLIDLGFSGPKFTWNNKREGRNNVQERLDQILVDFQWRDKFPFPKVEHMGFNSSDHIPFLLTFDSIFNNHKSKGKSFRFEPFWLQEYDIGKVVEHAWEEKDLSNSTKGLKFKLSWCAAKLSYWSAECFGSL</sequence>
<evidence type="ECO:0000313" key="1">
    <source>
        <dbReference type="EMBL" id="TXG57234.1"/>
    </source>
</evidence>
<proteinExistence type="predicted"/>